<dbReference type="RefSeq" id="WP_067365577.1">
    <property type="nucleotide sequence ID" value="NZ_BDQI01000008.1"/>
</dbReference>
<accession>A0A250VF88</accession>
<organism evidence="2 3">
    <name type="scientific">Streptomyces olivochromogenes</name>
    <dbReference type="NCBI Taxonomy" id="1963"/>
    <lineage>
        <taxon>Bacteria</taxon>
        <taxon>Bacillati</taxon>
        <taxon>Actinomycetota</taxon>
        <taxon>Actinomycetes</taxon>
        <taxon>Kitasatosporales</taxon>
        <taxon>Streptomycetaceae</taxon>
        <taxon>Streptomyces</taxon>
    </lineage>
</organism>
<comment type="caution">
    <text evidence="2">The sequence shown here is derived from an EMBL/GenBank/DDBJ whole genome shotgun (WGS) entry which is preliminary data.</text>
</comment>
<feature type="compositionally biased region" description="Low complexity" evidence="1">
    <location>
        <begin position="51"/>
        <end position="71"/>
    </location>
</feature>
<sequence>MSVNRRTAVIACVVAFCVVSVIYSRVAKRDGSEDATGSATPSVTTATAATTHVARHPSPSAHAAAKPTPSAQPSDLPRLDHQGDGLTNCVIRYRAGDHSTAGWAVFASRAGTVELLATALNGHTYDKSWYADTSHNRTVYVTGMNVPVPLTALKSIEGTLVDADSGHEYRCLVGSGA</sequence>
<proteinExistence type="predicted"/>
<gene>
    <name evidence="2" type="ORF">SO3561_04387</name>
</gene>
<evidence type="ECO:0000256" key="1">
    <source>
        <dbReference type="SAM" id="MobiDB-lite"/>
    </source>
</evidence>
<dbReference type="AlphaFoldDB" id="A0A250VF88"/>
<name>A0A250VF88_STROL</name>
<evidence type="ECO:0000313" key="2">
    <source>
        <dbReference type="EMBL" id="GAX52868.1"/>
    </source>
</evidence>
<dbReference type="EMBL" id="BDQI01000008">
    <property type="protein sequence ID" value="GAX52868.1"/>
    <property type="molecule type" value="Genomic_DNA"/>
</dbReference>
<protein>
    <submittedName>
        <fullName evidence="2">Uncharacterized protein</fullName>
    </submittedName>
</protein>
<dbReference type="Proteomes" id="UP000217446">
    <property type="component" value="Unassembled WGS sequence"/>
</dbReference>
<feature type="region of interest" description="Disordered" evidence="1">
    <location>
        <begin position="51"/>
        <end position="79"/>
    </location>
</feature>
<keyword evidence="3" id="KW-1185">Reference proteome</keyword>
<reference evidence="3" key="1">
    <citation type="submission" date="2017-05" db="EMBL/GenBank/DDBJ databases">
        <title>Streptomyces olivochromogenes NBRC 3561 whole genome shotgun sequence.</title>
        <authorList>
            <person name="Dohra H."/>
            <person name="Kodani S."/>
        </authorList>
    </citation>
    <scope>NUCLEOTIDE SEQUENCE [LARGE SCALE GENOMIC DNA]</scope>
    <source>
        <strain evidence="3">NBRC 3561</strain>
    </source>
</reference>
<evidence type="ECO:0000313" key="3">
    <source>
        <dbReference type="Proteomes" id="UP000217446"/>
    </source>
</evidence>
<dbReference type="STRING" id="1963.AQJ27_10970"/>